<keyword evidence="4" id="KW-1015">Disulfide bond</keyword>
<dbReference type="InterPro" id="IPR002557">
    <property type="entry name" value="Chitin-bd_dom"/>
</dbReference>
<dbReference type="PANTHER" id="PTHR23301">
    <property type="entry name" value="CHITIN BINDING PERITROPHIN-A"/>
    <property type="match status" value="1"/>
</dbReference>
<feature type="transmembrane region" description="Helical" evidence="6">
    <location>
        <begin position="53"/>
        <end position="72"/>
    </location>
</feature>
<evidence type="ECO:0000256" key="2">
    <source>
        <dbReference type="ARBA" id="ARBA00022729"/>
    </source>
</evidence>
<feature type="domain" description="Chitin-binding type-2" evidence="7">
    <location>
        <begin position="73"/>
        <end position="132"/>
    </location>
</feature>
<evidence type="ECO:0000256" key="4">
    <source>
        <dbReference type="ARBA" id="ARBA00023157"/>
    </source>
</evidence>
<dbReference type="GeneID" id="107065094"/>
<accession>A0ABM1I132</accession>
<dbReference type="InterPro" id="IPR036508">
    <property type="entry name" value="Chitin-bd_dom_sf"/>
</dbReference>
<evidence type="ECO:0000256" key="5">
    <source>
        <dbReference type="ARBA" id="ARBA00023180"/>
    </source>
</evidence>
<keyword evidence="6" id="KW-1133">Transmembrane helix</keyword>
<keyword evidence="5" id="KW-0325">Glycoprotein</keyword>
<organism evidence="8 9">
    <name type="scientific">Polistes dominula</name>
    <name type="common">European paper wasp</name>
    <name type="synonym">Vespa dominula</name>
    <dbReference type="NCBI Taxonomy" id="743375"/>
    <lineage>
        <taxon>Eukaryota</taxon>
        <taxon>Metazoa</taxon>
        <taxon>Ecdysozoa</taxon>
        <taxon>Arthropoda</taxon>
        <taxon>Hexapoda</taxon>
        <taxon>Insecta</taxon>
        <taxon>Pterygota</taxon>
        <taxon>Neoptera</taxon>
        <taxon>Endopterygota</taxon>
        <taxon>Hymenoptera</taxon>
        <taxon>Apocrita</taxon>
        <taxon>Aculeata</taxon>
        <taxon>Vespoidea</taxon>
        <taxon>Vespidae</taxon>
        <taxon>Polistinae</taxon>
        <taxon>Polistini</taxon>
        <taxon>Polistes</taxon>
    </lineage>
</organism>
<proteinExistence type="predicted"/>
<keyword evidence="6" id="KW-0472">Membrane</keyword>
<evidence type="ECO:0000256" key="1">
    <source>
        <dbReference type="ARBA" id="ARBA00022669"/>
    </source>
</evidence>
<gene>
    <name evidence="9" type="primary">LOC107065094</name>
</gene>
<keyword evidence="8" id="KW-1185">Reference proteome</keyword>
<protein>
    <submittedName>
        <fullName evidence="9">Peritrophin-1-like</fullName>
    </submittedName>
</protein>
<keyword evidence="2" id="KW-0732">Signal</keyword>
<evidence type="ECO:0000259" key="7">
    <source>
        <dbReference type="PROSITE" id="PS50940"/>
    </source>
</evidence>
<dbReference type="RefSeq" id="XP_015173919.1">
    <property type="nucleotide sequence ID" value="XM_015318433.1"/>
</dbReference>
<reference evidence="9" key="1">
    <citation type="submission" date="2025-08" db="UniProtKB">
        <authorList>
            <consortium name="RefSeq"/>
        </authorList>
    </citation>
    <scope>IDENTIFICATION</scope>
    <source>
        <tissue evidence="9">Whole body</tissue>
    </source>
</reference>
<dbReference type="Pfam" id="PF01607">
    <property type="entry name" value="CBM_14"/>
    <property type="match status" value="1"/>
</dbReference>
<keyword evidence="1" id="KW-0147">Chitin-binding</keyword>
<evidence type="ECO:0000256" key="3">
    <source>
        <dbReference type="ARBA" id="ARBA00022737"/>
    </source>
</evidence>
<sequence>MGRLSFNDIDKSKFISQVYKVEGRYVCLSIEKTVYSLTSVILKVCLYLSKMKVIFAITILVYIAVVFTEPIIEPECPDEDGPNATLLKDPYHCDSYYVCVEGEPILMKCPPGLHFHDALKTCDYPRKAKCKPLPLPSS</sequence>
<keyword evidence="6" id="KW-0812">Transmembrane</keyword>
<keyword evidence="3" id="KW-0677">Repeat</keyword>
<dbReference type="PROSITE" id="PS50940">
    <property type="entry name" value="CHIT_BIND_II"/>
    <property type="match status" value="1"/>
</dbReference>
<dbReference type="Proteomes" id="UP000694924">
    <property type="component" value="Unplaced"/>
</dbReference>
<evidence type="ECO:0000256" key="6">
    <source>
        <dbReference type="SAM" id="Phobius"/>
    </source>
</evidence>
<evidence type="ECO:0000313" key="8">
    <source>
        <dbReference type="Proteomes" id="UP000694924"/>
    </source>
</evidence>
<dbReference type="SMART" id="SM00494">
    <property type="entry name" value="ChtBD2"/>
    <property type="match status" value="1"/>
</dbReference>
<name>A0ABM1I132_POLDO</name>
<evidence type="ECO:0000313" key="9">
    <source>
        <dbReference type="RefSeq" id="XP_015173919.1"/>
    </source>
</evidence>
<dbReference type="SUPFAM" id="SSF57625">
    <property type="entry name" value="Invertebrate chitin-binding proteins"/>
    <property type="match status" value="1"/>
</dbReference>
<dbReference type="InterPro" id="IPR051940">
    <property type="entry name" value="Chitin_bind-dev_reg"/>
</dbReference>
<dbReference type="PANTHER" id="PTHR23301:SF0">
    <property type="entry name" value="CHITIN-BINDING TYPE-2 DOMAIN-CONTAINING PROTEIN-RELATED"/>
    <property type="match status" value="1"/>
</dbReference>
<dbReference type="Gene3D" id="2.170.140.10">
    <property type="entry name" value="Chitin binding domain"/>
    <property type="match status" value="1"/>
</dbReference>